<reference evidence="9 10" key="1">
    <citation type="submission" date="2021-10" db="EMBL/GenBank/DDBJ databases">
        <title>Collection of gut derived symbiotic bacterial strains cultured from healthy donors.</title>
        <authorList>
            <person name="Lin H."/>
            <person name="Littmann E."/>
            <person name="Kohout C."/>
            <person name="Pamer E.G."/>
        </authorList>
    </citation>
    <scope>NUCLEOTIDE SEQUENCE [LARGE SCALE GENOMIC DNA]</scope>
    <source>
        <strain evidence="9 10">DFI.1.165</strain>
    </source>
</reference>
<feature type="transmembrane region" description="Helical" evidence="8">
    <location>
        <begin position="39"/>
        <end position="62"/>
    </location>
</feature>
<name>A0ABS8DHQ6_9FIRM</name>
<dbReference type="InterPro" id="IPR001901">
    <property type="entry name" value="Translocase_SecE/Sec61-g"/>
</dbReference>
<dbReference type="Gene3D" id="1.20.5.1030">
    <property type="entry name" value="Preprotein translocase secy subunit"/>
    <property type="match status" value="1"/>
</dbReference>
<evidence type="ECO:0000256" key="8">
    <source>
        <dbReference type="SAM" id="Phobius"/>
    </source>
</evidence>
<evidence type="ECO:0000256" key="7">
    <source>
        <dbReference type="ARBA" id="ARBA00023136"/>
    </source>
</evidence>
<keyword evidence="2" id="KW-0813">Transport</keyword>
<keyword evidence="10" id="KW-1185">Reference proteome</keyword>
<protein>
    <submittedName>
        <fullName evidence="9">Preprotein translocase subunit SecE</fullName>
    </submittedName>
</protein>
<evidence type="ECO:0000313" key="10">
    <source>
        <dbReference type="Proteomes" id="UP001299546"/>
    </source>
</evidence>
<comment type="subcellular location">
    <subcellularLocation>
        <location evidence="1">Membrane</location>
    </subcellularLocation>
</comment>
<dbReference type="RefSeq" id="WP_066733143.1">
    <property type="nucleotide sequence ID" value="NZ_JAJCIQ010000008.1"/>
</dbReference>
<gene>
    <name evidence="9" type="primary">secE</name>
    <name evidence="9" type="ORF">LIZ65_11710</name>
</gene>
<keyword evidence="7 8" id="KW-0472">Membrane</keyword>
<dbReference type="Pfam" id="PF00584">
    <property type="entry name" value="SecE"/>
    <property type="match status" value="1"/>
</dbReference>
<dbReference type="InterPro" id="IPR038379">
    <property type="entry name" value="SecE_sf"/>
</dbReference>
<dbReference type="EMBL" id="JAJCIS010000007">
    <property type="protein sequence ID" value="MCB7387958.1"/>
    <property type="molecule type" value="Genomic_DNA"/>
</dbReference>
<evidence type="ECO:0000256" key="5">
    <source>
        <dbReference type="ARBA" id="ARBA00022989"/>
    </source>
</evidence>
<proteinExistence type="predicted"/>
<organism evidence="9 10">
    <name type="scientific">Bariatricus massiliensis</name>
    <dbReference type="NCBI Taxonomy" id="1745713"/>
    <lineage>
        <taxon>Bacteria</taxon>
        <taxon>Bacillati</taxon>
        <taxon>Bacillota</taxon>
        <taxon>Clostridia</taxon>
        <taxon>Lachnospirales</taxon>
        <taxon>Lachnospiraceae</taxon>
        <taxon>Bariatricus</taxon>
    </lineage>
</organism>
<sequence>MGDSSKEKAQKTPFFKGLKAEFNKIIWPDRITLAKQTTAVVVVSVILGAIIAVADIIVKYGIDLLVR</sequence>
<dbReference type="InterPro" id="IPR005807">
    <property type="entry name" value="SecE_bac"/>
</dbReference>
<keyword evidence="5 8" id="KW-1133">Transmembrane helix</keyword>
<evidence type="ECO:0000256" key="4">
    <source>
        <dbReference type="ARBA" id="ARBA00022927"/>
    </source>
</evidence>
<evidence type="ECO:0000256" key="3">
    <source>
        <dbReference type="ARBA" id="ARBA00022692"/>
    </source>
</evidence>
<accession>A0ABS8DHQ6</accession>
<dbReference type="NCBIfam" id="TIGR00964">
    <property type="entry name" value="secE_bact"/>
    <property type="match status" value="1"/>
</dbReference>
<evidence type="ECO:0000313" key="9">
    <source>
        <dbReference type="EMBL" id="MCB7387958.1"/>
    </source>
</evidence>
<evidence type="ECO:0000256" key="2">
    <source>
        <dbReference type="ARBA" id="ARBA00022448"/>
    </source>
</evidence>
<keyword evidence="4" id="KW-0653">Protein transport</keyword>
<keyword evidence="3 8" id="KW-0812">Transmembrane</keyword>
<dbReference type="Proteomes" id="UP001299546">
    <property type="component" value="Unassembled WGS sequence"/>
</dbReference>
<evidence type="ECO:0000256" key="1">
    <source>
        <dbReference type="ARBA" id="ARBA00004370"/>
    </source>
</evidence>
<evidence type="ECO:0000256" key="6">
    <source>
        <dbReference type="ARBA" id="ARBA00023010"/>
    </source>
</evidence>
<comment type="caution">
    <text evidence="9">The sequence shown here is derived from an EMBL/GenBank/DDBJ whole genome shotgun (WGS) entry which is preliminary data.</text>
</comment>
<keyword evidence="6" id="KW-0811">Translocation</keyword>